<dbReference type="EMBL" id="VTPC01090686">
    <property type="protein sequence ID" value="KAF2881896.1"/>
    <property type="molecule type" value="Genomic_DNA"/>
</dbReference>
<keyword evidence="2" id="KW-0963">Cytoplasm</keyword>
<dbReference type="InterPro" id="IPR032675">
    <property type="entry name" value="LRR_dom_sf"/>
</dbReference>
<accession>A0A8K0G0T7</accession>
<comment type="caution">
    <text evidence="5">The sequence shown here is derived from an EMBL/GenBank/DDBJ whole genome shotgun (WGS) entry which is preliminary data.</text>
</comment>
<evidence type="ECO:0008006" key="7">
    <source>
        <dbReference type="Google" id="ProtNLM"/>
    </source>
</evidence>
<dbReference type="GO" id="GO:0005737">
    <property type="term" value="C:cytoplasm"/>
    <property type="evidence" value="ECO:0007669"/>
    <property type="project" value="UniProtKB-SubCell"/>
</dbReference>
<dbReference type="PANTHER" id="PTHR46545">
    <property type="entry name" value="LEUCINE-RICH REPEAT-CONTAINING PROTEIN 51"/>
    <property type="match status" value="1"/>
</dbReference>
<dbReference type="SUPFAM" id="SSF52058">
    <property type="entry name" value="L domain-like"/>
    <property type="match status" value="1"/>
</dbReference>
<evidence type="ECO:0000313" key="6">
    <source>
        <dbReference type="Proteomes" id="UP000801492"/>
    </source>
</evidence>
<gene>
    <name evidence="5" type="ORF">ILUMI_24277</name>
</gene>
<organism evidence="5 6">
    <name type="scientific">Ignelater luminosus</name>
    <name type="common">Cucubano</name>
    <name type="synonym">Pyrophorus luminosus</name>
    <dbReference type="NCBI Taxonomy" id="2038154"/>
    <lineage>
        <taxon>Eukaryota</taxon>
        <taxon>Metazoa</taxon>
        <taxon>Ecdysozoa</taxon>
        <taxon>Arthropoda</taxon>
        <taxon>Hexapoda</taxon>
        <taxon>Insecta</taxon>
        <taxon>Pterygota</taxon>
        <taxon>Neoptera</taxon>
        <taxon>Endopterygota</taxon>
        <taxon>Coleoptera</taxon>
        <taxon>Polyphaga</taxon>
        <taxon>Elateriformia</taxon>
        <taxon>Elateroidea</taxon>
        <taxon>Elateridae</taxon>
        <taxon>Agrypninae</taxon>
        <taxon>Pyrophorini</taxon>
        <taxon>Ignelater</taxon>
    </lineage>
</organism>
<sequence>MKMSSFGKINEDREIDVGKPVDFSFKQITNLATVGVEGPRATRIGRIPERGTEHRKYLTRSIWLNNNKLTNIQHVDTLVHAVLEQPEKLGWIDFSFNYITHLDDGLLKFPNLKIVYFHGNLIKDLDEIFKLRSLSRLRSVTFHGNPISEDLRYRMFVITYLPQVVNLDFSPVTNAEKCQPKPPEAVKKILVAEGRSD</sequence>
<keyword evidence="4" id="KW-0677">Repeat</keyword>
<dbReference type="Gene3D" id="3.80.10.10">
    <property type="entry name" value="Ribonuclease Inhibitor"/>
    <property type="match status" value="1"/>
</dbReference>
<reference evidence="5" key="1">
    <citation type="submission" date="2019-08" db="EMBL/GenBank/DDBJ databases">
        <title>The genome of the North American firefly Photinus pyralis.</title>
        <authorList>
            <consortium name="Photinus pyralis genome working group"/>
            <person name="Fallon T.R."/>
            <person name="Sander Lower S.E."/>
            <person name="Weng J.-K."/>
        </authorList>
    </citation>
    <scope>NUCLEOTIDE SEQUENCE</scope>
    <source>
        <strain evidence="5">TRF0915ILg1</strain>
        <tissue evidence="5">Whole body</tissue>
    </source>
</reference>
<evidence type="ECO:0000256" key="2">
    <source>
        <dbReference type="ARBA" id="ARBA00022490"/>
    </source>
</evidence>
<comment type="subcellular location">
    <subcellularLocation>
        <location evidence="1">Cytoplasm</location>
    </subcellularLocation>
</comment>
<dbReference type="AlphaFoldDB" id="A0A8K0G0T7"/>
<evidence type="ECO:0000256" key="4">
    <source>
        <dbReference type="ARBA" id="ARBA00022737"/>
    </source>
</evidence>
<evidence type="ECO:0000256" key="3">
    <source>
        <dbReference type="ARBA" id="ARBA00022614"/>
    </source>
</evidence>
<name>A0A8K0G0T7_IGNLU</name>
<dbReference type="PANTHER" id="PTHR46545:SF1">
    <property type="entry name" value="LEUCINE-RICH REPEAT-CONTAINING PROTEIN 51"/>
    <property type="match status" value="1"/>
</dbReference>
<evidence type="ECO:0000313" key="5">
    <source>
        <dbReference type="EMBL" id="KAF2881896.1"/>
    </source>
</evidence>
<dbReference type="Pfam" id="PF14580">
    <property type="entry name" value="LRR_9"/>
    <property type="match status" value="1"/>
</dbReference>
<evidence type="ECO:0000256" key="1">
    <source>
        <dbReference type="ARBA" id="ARBA00004496"/>
    </source>
</evidence>
<protein>
    <recommendedName>
        <fullName evidence="7">Leucine-rich repeat-containing protein 51</fullName>
    </recommendedName>
</protein>
<proteinExistence type="predicted"/>
<keyword evidence="6" id="KW-1185">Reference proteome</keyword>
<keyword evidence="3" id="KW-0433">Leucine-rich repeat</keyword>
<dbReference type="Proteomes" id="UP000801492">
    <property type="component" value="Unassembled WGS sequence"/>
</dbReference>
<dbReference type="OrthoDB" id="676979at2759"/>